<organism evidence="1 2">
    <name type="scientific">Desulfomonile tiedjei (strain ATCC 49306 / DSM 6799 / DCB-1)</name>
    <dbReference type="NCBI Taxonomy" id="706587"/>
    <lineage>
        <taxon>Bacteria</taxon>
        <taxon>Pseudomonadati</taxon>
        <taxon>Thermodesulfobacteriota</taxon>
        <taxon>Desulfomonilia</taxon>
        <taxon>Desulfomonilales</taxon>
        <taxon>Desulfomonilaceae</taxon>
        <taxon>Desulfomonile</taxon>
    </lineage>
</organism>
<dbReference type="AlphaFoldDB" id="I4CEI1"/>
<dbReference type="STRING" id="706587.Desti_5384"/>
<dbReference type="OrthoDB" id="5471795at2"/>
<keyword evidence="2" id="KW-1185">Reference proteome</keyword>
<dbReference type="RefSeq" id="WP_014813071.1">
    <property type="nucleotide sequence ID" value="NC_018025.1"/>
</dbReference>
<sequence length="128" mass="14575">MNPAVILFQSGKEDMTELTEAFSAGHVKILRCRSLAELHALCQENDRCAVVLDLDNAMISNRVLKDLKTKHPFIQMIGISDRSFHPELKESMQSYLYACVSKPVDLEEIMYLVQSIFRDLAGCKRNKI</sequence>
<dbReference type="SUPFAM" id="SSF52172">
    <property type="entry name" value="CheY-like"/>
    <property type="match status" value="1"/>
</dbReference>
<dbReference type="EMBL" id="CP003360">
    <property type="protein sequence ID" value="AFM27972.1"/>
    <property type="molecule type" value="Genomic_DNA"/>
</dbReference>
<dbReference type="Proteomes" id="UP000006055">
    <property type="component" value="Chromosome"/>
</dbReference>
<evidence type="ECO:0000313" key="2">
    <source>
        <dbReference type="Proteomes" id="UP000006055"/>
    </source>
</evidence>
<proteinExistence type="predicted"/>
<reference evidence="2" key="1">
    <citation type="submission" date="2012-06" db="EMBL/GenBank/DDBJ databases">
        <title>Complete sequence of chromosome of Desulfomonile tiedjei DSM 6799.</title>
        <authorList>
            <person name="Lucas S."/>
            <person name="Copeland A."/>
            <person name="Lapidus A."/>
            <person name="Glavina del Rio T."/>
            <person name="Dalin E."/>
            <person name="Tice H."/>
            <person name="Bruce D."/>
            <person name="Goodwin L."/>
            <person name="Pitluck S."/>
            <person name="Peters L."/>
            <person name="Ovchinnikova G."/>
            <person name="Zeytun A."/>
            <person name="Lu M."/>
            <person name="Kyrpides N."/>
            <person name="Mavromatis K."/>
            <person name="Ivanova N."/>
            <person name="Brettin T."/>
            <person name="Detter J.C."/>
            <person name="Han C."/>
            <person name="Larimer F."/>
            <person name="Land M."/>
            <person name="Hauser L."/>
            <person name="Markowitz V."/>
            <person name="Cheng J.-F."/>
            <person name="Hugenholtz P."/>
            <person name="Woyke T."/>
            <person name="Wu D."/>
            <person name="Spring S."/>
            <person name="Schroeder M."/>
            <person name="Brambilla E."/>
            <person name="Klenk H.-P."/>
            <person name="Eisen J.A."/>
        </authorList>
    </citation>
    <scope>NUCLEOTIDE SEQUENCE [LARGE SCALE GENOMIC DNA]</scope>
    <source>
        <strain evidence="2">ATCC 49306 / DSM 6799 / DCB-1</strain>
    </source>
</reference>
<protein>
    <recommendedName>
        <fullName evidence="3">Response regulatory domain-containing protein</fullName>
    </recommendedName>
</protein>
<dbReference type="HOGENOM" id="CLU_1956081_0_0_7"/>
<evidence type="ECO:0008006" key="3">
    <source>
        <dbReference type="Google" id="ProtNLM"/>
    </source>
</evidence>
<gene>
    <name evidence="1" type="ordered locus">Desti_5384</name>
</gene>
<dbReference type="eggNOG" id="COG2197">
    <property type="taxonomic scope" value="Bacteria"/>
</dbReference>
<dbReference type="KEGG" id="dti:Desti_5384"/>
<accession>I4CEI1</accession>
<evidence type="ECO:0000313" key="1">
    <source>
        <dbReference type="EMBL" id="AFM27972.1"/>
    </source>
</evidence>
<dbReference type="InterPro" id="IPR011006">
    <property type="entry name" value="CheY-like_superfamily"/>
</dbReference>
<name>I4CEI1_DESTA</name>
<dbReference type="Gene3D" id="3.40.50.2300">
    <property type="match status" value="1"/>
</dbReference>